<feature type="coiled-coil region" evidence="1">
    <location>
        <begin position="193"/>
        <end position="220"/>
    </location>
</feature>
<dbReference type="Proteomes" id="UP000242317">
    <property type="component" value="Unassembled WGS sequence"/>
</dbReference>
<evidence type="ECO:0000313" key="3">
    <source>
        <dbReference type="Proteomes" id="UP000242317"/>
    </source>
</evidence>
<proteinExistence type="predicted"/>
<dbReference type="GO" id="GO:0006744">
    <property type="term" value="P:ubiquinone biosynthetic process"/>
    <property type="evidence" value="ECO:0007669"/>
    <property type="project" value="InterPro"/>
</dbReference>
<dbReference type="RefSeq" id="WP_092616478.1">
    <property type="nucleotide sequence ID" value="NZ_FMYK01000002.1"/>
</dbReference>
<dbReference type="InterPro" id="IPR038989">
    <property type="entry name" value="UbiJ"/>
</dbReference>
<name>A0A1G6HEM5_9GAMM</name>
<evidence type="ECO:0000313" key="2">
    <source>
        <dbReference type="EMBL" id="SDB92614.1"/>
    </source>
</evidence>
<accession>A0A1G6HEM5</accession>
<dbReference type="AlphaFoldDB" id="A0A1G6HEM5"/>
<reference evidence="3" key="1">
    <citation type="submission" date="2016-09" db="EMBL/GenBank/DDBJ databases">
        <authorList>
            <person name="Varghese N."/>
            <person name="Submissions S."/>
        </authorList>
    </citation>
    <scope>NUCLEOTIDE SEQUENCE [LARGE SCALE GENOMIC DNA]</scope>
    <source>
        <strain evidence="3">ANC 3699</strain>
    </source>
</reference>
<sequence>MWSILALGACEKLINGIINSDAITRLKLDALHGQCLRVVIDQPQLSVDTFFDQGKIRLEPTALGQAENHLSKPSIFEQRPFDHAEKVTEATATLHVKNVVELIKLISTDSDQLGTIPLQGDYHLLFALKEIIAQLDIDLASRLSPWIGATAAHELGKVQNVPKHLAKTLKSAEFMFTDSIREDSGVFAPRWQMDDLQRETRQLNQSLDRLEAKMAELNAGFSTDLENTNLQKDIDDSTNIQPQ</sequence>
<dbReference type="PANTHER" id="PTHR38693">
    <property type="entry name" value="UBIQUINONE BIOSYNTHESIS PROTEIN UBIJ"/>
    <property type="match status" value="1"/>
</dbReference>
<evidence type="ECO:0000256" key="1">
    <source>
        <dbReference type="SAM" id="Coils"/>
    </source>
</evidence>
<organism evidence="2 3">
    <name type="scientific">Acinetobacter marinus</name>
    <dbReference type="NCBI Taxonomy" id="281375"/>
    <lineage>
        <taxon>Bacteria</taxon>
        <taxon>Pseudomonadati</taxon>
        <taxon>Pseudomonadota</taxon>
        <taxon>Gammaproteobacteria</taxon>
        <taxon>Moraxellales</taxon>
        <taxon>Moraxellaceae</taxon>
        <taxon>Acinetobacter</taxon>
    </lineage>
</organism>
<keyword evidence="1" id="KW-0175">Coiled coil</keyword>
<gene>
    <name evidence="2" type="ORF">SAMN05421749_102151</name>
</gene>
<keyword evidence="2" id="KW-0830">Ubiquinone</keyword>
<protein>
    <submittedName>
        <fullName evidence="2">Ubiquinone biosynthesis protein UbiJ</fullName>
    </submittedName>
</protein>
<dbReference type="PANTHER" id="PTHR38693:SF1">
    <property type="entry name" value="UBIQUINONE BIOSYNTHESIS ACCESSORY FACTOR UBIJ"/>
    <property type="match status" value="1"/>
</dbReference>
<dbReference type="OrthoDB" id="6707853at2"/>
<keyword evidence="3" id="KW-1185">Reference proteome</keyword>
<dbReference type="EMBL" id="FMYK01000002">
    <property type="protein sequence ID" value="SDB92614.1"/>
    <property type="molecule type" value="Genomic_DNA"/>
</dbReference>